<dbReference type="CDD" id="cd06261">
    <property type="entry name" value="TM_PBP2"/>
    <property type="match status" value="1"/>
</dbReference>
<keyword evidence="2 7" id="KW-0813">Transport</keyword>
<dbReference type="Proteomes" id="UP001519271">
    <property type="component" value="Unassembled WGS sequence"/>
</dbReference>
<proteinExistence type="inferred from homology"/>
<dbReference type="RefSeq" id="WP_209458332.1">
    <property type="nucleotide sequence ID" value="NZ_JAGGKC010000003.1"/>
</dbReference>
<reference evidence="10 11" key="1">
    <citation type="submission" date="2021-03" db="EMBL/GenBank/DDBJ databases">
        <title>Genomic Encyclopedia of Type Strains, Phase IV (KMG-IV): sequencing the most valuable type-strain genomes for metagenomic binning, comparative biology and taxonomic classification.</title>
        <authorList>
            <person name="Goeker M."/>
        </authorList>
    </citation>
    <scope>NUCLEOTIDE SEQUENCE [LARGE SCALE GENOMIC DNA]</scope>
    <source>
        <strain evidence="10 11">DSM 6139</strain>
    </source>
</reference>
<feature type="transmembrane region" description="Helical" evidence="7">
    <location>
        <begin position="420"/>
        <end position="443"/>
    </location>
</feature>
<dbReference type="InterPro" id="IPR050366">
    <property type="entry name" value="BP-dependent_transpt_permease"/>
</dbReference>
<feature type="compositionally biased region" description="Basic and acidic residues" evidence="8">
    <location>
        <begin position="1"/>
        <end position="12"/>
    </location>
</feature>
<keyword evidence="5 7" id="KW-1133">Transmembrane helix</keyword>
<feature type="compositionally biased region" description="Basic and acidic residues" evidence="8">
    <location>
        <begin position="20"/>
        <end position="30"/>
    </location>
</feature>
<evidence type="ECO:0000256" key="1">
    <source>
        <dbReference type="ARBA" id="ARBA00004651"/>
    </source>
</evidence>
<gene>
    <name evidence="10" type="ORF">J2Z34_000559</name>
</gene>
<evidence type="ECO:0000256" key="6">
    <source>
        <dbReference type="ARBA" id="ARBA00023136"/>
    </source>
</evidence>
<dbReference type="PANTHER" id="PTHR43386:SF1">
    <property type="entry name" value="D,D-DIPEPTIDE TRANSPORT SYSTEM PERMEASE PROTEIN DDPC-RELATED"/>
    <property type="match status" value="1"/>
</dbReference>
<evidence type="ECO:0000256" key="8">
    <source>
        <dbReference type="SAM" id="MobiDB-lite"/>
    </source>
</evidence>
<keyword evidence="11" id="KW-1185">Reference proteome</keyword>
<dbReference type="PANTHER" id="PTHR43386">
    <property type="entry name" value="OLIGOPEPTIDE TRANSPORT SYSTEM PERMEASE PROTEIN APPC"/>
    <property type="match status" value="1"/>
</dbReference>
<feature type="domain" description="ABC transmembrane type-1" evidence="9">
    <location>
        <begin position="385"/>
        <end position="583"/>
    </location>
</feature>
<evidence type="ECO:0000256" key="4">
    <source>
        <dbReference type="ARBA" id="ARBA00022692"/>
    </source>
</evidence>
<keyword evidence="4 7" id="KW-0812">Transmembrane</keyword>
<feature type="region of interest" description="Disordered" evidence="8">
    <location>
        <begin position="1"/>
        <end position="30"/>
    </location>
</feature>
<dbReference type="PROSITE" id="PS50928">
    <property type="entry name" value="ABC_TM1"/>
    <property type="match status" value="1"/>
</dbReference>
<dbReference type="InterPro" id="IPR025966">
    <property type="entry name" value="OppC_N"/>
</dbReference>
<dbReference type="InterPro" id="IPR000515">
    <property type="entry name" value="MetI-like"/>
</dbReference>
<keyword evidence="6 7" id="KW-0472">Membrane</keyword>
<evidence type="ECO:0000256" key="5">
    <source>
        <dbReference type="ARBA" id="ARBA00022989"/>
    </source>
</evidence>
<dbReference type="Pfam" id="PF00528">
    <property type="entry name" value="BPD_transp_1"/>
    <property type="match status" value="1"/>
</dbReference>
<dbReference type="Pfam" id="PF12911">
    <property type="entry name" value="OppC_N"/>
    <property type="match status" value="1"/>
</dbReference>
<dbReference type="InterPro" id="IPR035906">
    <property type="entry name" value="MetI-like_sf"/>
</dbReference>
<feature type="transmembrane region" description="Helical" evidence="7">
    <location>
        <begin position="509"/>
        <end position="527"/>
    </location>
</feature>
<feature type="transmembrane region" description="Helical" evidence="7">
    <location>
        <begin position="389"/>
        <end position="413"/>
    </location>
</feature>
<sequence length="596" mass="66078">MLDNKMKNQDQFEDHDESEEALKEHLSSSHELGDEQRVKVLSPGMLVIKRFLRNRLAIIGFVIIAFMFLFSFLGGIISPYGETEVFKYVGTMSKEYASITQNDDYRYTVADGMNYSGVAHSKFILARNSGKTTFTSGDMEYHIVQEGNEFYRIVTSDPVAKITNFRGVVAINPLDGAILSDAVRAAATEAINGGATQFTSEGDLYTIVQSGREYVLGKSGDAAIESKFIIDPAVQSTKISYEFAYAVEKAVTDETTSTFTVGGQEYEIEEEDNRAVIYARTASGREEYALFSKLAIQPKSPDIFLSLDFKRLLSDTITEGKTTFMFKDAAGTDVEYAVSRLNNVYTVKADTLTHLISIHEAPSTAHWLGTDKHGMDVITRLMYGGRISLTIGFIVVLLESILGVIMGGIAGYFGKWVDMLIMRIVDVFNCIPFMPLLIILGSVMDALEVDPQLRIYYLMFILGVMSWPGIARMVRGQILSLREQEFMVAAEATGISVSRRIFKHLVPNVIPQLIVFATMGLGGVILYESTLSFLGLGVKFPLASWGNIISGVSTAYEMTNFWFVWIPAGTLILLTVLGFNFVGDGLRDAFDPKMKR</sequence>
<feature type="transmembrane region" description="Helical" evidence="7">
    <location>
        <begin position="562"/>
        <end position="586"/>
    </location>
</feature>
<dbReference type="SUPFAM" id="SSF161098">
    <property type="entry name" value="MetI-like"/>
    <property type="match status" value="1"/>
</dbReference>
<comment type="caution">
    <text evidence="10">The sequence shown here is derived from an EMBL/GenBank/DDBJ whole genome shotgun (WGS) entry which is preliminary data.</text>
</comment>
<organism evidence="10 11">
    <name type="scientific">Youngiibacter multivorans</name>
    <dbReference type="NCBI Taxonomy" id="937251"/>
    <lineage>
        <taxon>Bacteria</taxon>
        <taxon>Bacillati</taxon>
        <taxon>Bacillota</taxon>
        <taxon>Clostridia</taxon>
        <taxon>Eubacteriales</taxon>
        <taxon>Clostridiaceae</taxon>
        <taxon>Youngiibacter</taxon>
    </lineage>
</organism>
<evidence type="ECO:0000256" key="7">
    <source>
        <dbReference type="RuleBase" id="RU363032"/>
    </source>
</evidence>
<evidence type="ECO:0000313" key="11">
    <source>
        <dbReference type="Proteomes" id="UP001519271"/>
    </source>
</evidence>
<comment type="similarity">
    <text evidence="7">Belongs to the binding-protein-dependent transport system permease family.</text>
</comment>
<dbReference type="Gene3D" id="1.10.3720.10">
    <property type="entry name" value="MetI-like"/>
    <property type="match status" value="1"/>
</dbReference>
<keyword evidence="3" id="KW-1003">Cell membrane</keyword>
<dbReference type="EMBL" id="JAGGKC010000003">
    <property type="protein sequence ID" value="MBP1918088.1"/>
    <property type="molecule type" value="Genomic_DNA"/>
</dbReference>
<name>A0ABS4G0L7_9CLOT</name>
<feature type="transmembrane region" description="Helical" evidence="7">
    <location>
        <begin position="56"/>
        <end position="77"/>
    </location>
</feature>
<feature type="transmembrane region" description="Helical" evidence="7">
    <location>
        <begin position="455"/>
        <end position="474"/>
    </location>
</feature>
<evidence type="ECO:0000313" key="10">
    <source>
        <dbReference type="EMBL" id="MBP1918088.1"/>
    </source>
</evidence>
<protein>
    <submittedName>
        <fullName evidence="10">Peptide/nickel transport system permease protein</fullName>
    </submittedName>
</protein>
<evidence type="ECO:0000256" key="2">
    <source>
        <dbReference type="ARBA" id="ARBA00022448"/>
    </source>
</evidence>
<evidence type="ECO:0000259" key="9">
    <source>
        <dbReference type="PROSITE" id="PS50928"/>
    </source>
</evidence>
<comment type="subcellular location">
    <subcellularLocation>
        <location evidence="1 7">Cell membrane</location>
        <topology evidence="1 7">Multi-pass membrane protein</topology>
    </subcellularLocation>
</comment>
<accession>A0ABS4G0L7</accession>
<evidence type="ECO:0000256" key="3">
    <source>
        <dbReference type="ARBA" id="ARBA00022475"/>
    </source>
</evidence>